<dbReference type="KEGG" id="llh:I41_08990"/>
<dbReference type="AlphaFoldDB" id="A0A517TTP1"/>
<evidence type="ECO:0000313" key="2">
    <source>
        <dbReference type="Proteomes" id="UP000317909"/>
    </source>
</evidence>
<dbReference type="EMBL" id="CP036339">
    <property type="protein sequence ID" value="QDT71739.1"/>
    <property type="molecule type" value="Genomic_DNA"/>
</dbReference>
<gene>
    <name evidence="1" type="ORF">I41_08990</name>
</gene>
<protein>
    <submittedName>
        <fullName evidence="1">Uncharacterized protein</fullName>
    </submittedName>
</protein>
<sequence length="77" mass="8717">MPRGLASRPWASRELIDKIHTGASFAATFVTFTNDGDHNQMRWCVNASRPRQLNYRVRLLAETDLDSAAPFWKNAAP</sequence>
<accession>A0A517TTP1</accession>
<reference evidence="1 2" key="1">
    <citation type="submission" date="2019-02" db="EMBL/GenBank/DDBJ databases">
        <title>Deep-cultivation of Planctomycetes and their phenomic and genomic characterization uncovers novel biology.</title>
        <authorList>
            <person name="Wiegand S."/>
            <person name="Jogler M."/>
            <person name="Boedeker C."/>
            <person name="Pinto D."/>
            <person name="Vollmers J."/>
            <person name="Rivas-Marin E."/>
            <person name="Kohn T."/>
            <person name="Peeters S.H."/>
            <person name="Heuer A."/>
            <person name="Rast P."/>
            <person name="Oberbeckmann S."/>
            <person name="Bunk B."/>
            <person name="Jeske O."/>
            <person name="Meyerdierks A."/>
            <person name="Storesund J.E."/>
            <person name="Kallscheuer N."/>
            <person name="Luecker S."/>
            <person name="Lage O.M."/>
            <person name="Pohl T."/>
            <person name="Merkel B.J."/>
            <person name="Hornburger P."/>
            <person name="Mueller R.-W."/>
            <person name="Bruemmer F."/>
            <person name="Labrenz M."/>
            <person name="Spormann A.M."/>
            <person name="Op den Camp H."/>
            <person name="Overmann J."/>
            <person name="Amann R."/>
            <person name="Jetten M.S.M."/>
            <person name="Mascher T."/>
            <person name="Medema M.H."/>
            <person name="Devos D.P."/>
            <person name="Kaster A.-K."/>
            <person name="Ovreas L."/>
            <person name="Rohde M."/>
            <person name="Galperin M.Y."/>
            <person name="Jogler C."/>
        </authorList>
    </citation>
    <scope>NUCLEOTIDE SEQUENCE [LARGE SCALE GENOMIC DNA]</scope>
    <source>
        <strain evidence="1 2">I41</strain>
    </source>
</reference>
<dbReference type="Proteomes" id="UP000317909">
    <property type="component" value="Chromosome"/>
</dbReference>
<name>A0A517TTP1_9BACT</name>
<evidence type="ECO:0000313" key="1">
    <source>
        <dbReference type="EMBL" id="QDT71739.1"/>
    </source>
</evidence>
<organism evidence="1 2">
    <name type="scientific">Lacipirellula limnantheis</name>
    <dbReference type="NCBI Taxonomy" id="2528024"/>
    <lineage>
        <taxon>Bacteria</taxon>
        <taxon>Pseudomonadati</taxon>
        <taxon>Planctomycetota</taxon>
        <taxon>Planctomycetia</taxon>
        <taxon>Pirellulales</taxon>
        <taxon>Lacipirellulaceae</taxon>
        <taxon>Lacipirellula</taxon>
    </lineage>
</organism>
<proteinExistence type="predicted"/>
<keyword evidence="2" id="KW-1185">Reference proteome</keyword>